<dbReference type="Proteomes" id="UP000480929">
    <property type="component" value="Unassembled WGS sequence"/>
</dbReference>
<dbReference type="NCBIfam" id="NF038196">
    <property type="entry name" value="ferrodoxin_EFR1"/>
    <property type="match status" value="1"/>
</dbReference>
<dbReference type="Proteomes" id="UP000433575">
    <property type="component" value="Unassembled WGS sequence"/>
</dbReference>
<dbReference type="Gene3D" id="3.30.70.20">
    <property type="match status" value="1"/>
</dbReference>
<dbReference type="InterPro" id="IPR017900">
    <property type="entry name" value="4Fe4S_Fe_S_CS"/>
</dbReference>
<evidence type="ECO:0000313" key="7">
    <source>
        <dbReference type="Proteomes" id="UP000433575"/>
    </source>
</evidence>
<accession>A0A6N7S8L4</accession>
<dbReference type="GO" id="GO:0046872">
    <property type="term" value="F:metal ion binding"/>
    <property type="evidence" value="ECO:0007669"/>
    <property type="project" value="UniProtKB-KW"/>
</dbReference>
<evidence type="ECO:0000259" key="4">
    <source>
        <dbReference type="PROSITE" id="PS51379"/>
    </source>
</evidence>
<keyword evidence="8" id="KW-1185">Reference proteome</keyword>
<dbReference type="Pfam" id="PF00037">
    <property type="entry name" value="Fer4"/>
    <property type="match status" value="1"/>
</dbReference>
<keyword evidence="2" id="KW-0408">Iron</keyword>
<proteinExistence type="predicted"/>
<reference evidence="7 8" key="1">
    <citation type="journal article" date="2019" name="Nat. Med.">
        <title>A library of human gut bacterial isolates paired with longitudinal multiomics data enables mechanistic microbiome research.</title>
        <authorList>
            <person name="Poyet M."/>
            <person name="Groussin M."/>
            <person name="Gibbons S.M."/>
            <person name="Avila-Pacheco J."/>
            <person name="Jiang X."/>
            <person name="Kearney S.M."/>
            <person name="Perrotta A.R."/>
            <person name="Berdy B."/>
            <person name="Zhao S."/>
            <person name="Lieberman T.D."/>
            <person name="Swanson P.K."/>
            <person name="Smith M."/>
            <person name="Roesemann S."/>
            <person name="Alexander J.E."/>
            <person name="Rich S.A."/>
            <person name="Livny J."/>
            <person name="Vlamakis H."/>
            <person name="Clish C."/>
            <person name="Bullock K."/>
            <person name="Deik A."/>
            <person name="Scott J."/>
            <person name="Pierce K.A."/>
            <person name="Xavier R.J."/>
            <person name="Alm E.J."/>
        </authorList>
    </citation>
    <scope>NUCLEOTIDE SEQUENCE [LARGE SCALE GENOMIC DNA]</scope>
    <source>
        <strain evidence="5 7">BIOML-A4</strain>
        <strain evidence="6 8">BIOML-A5</strain>
    </source>
</reference>
<evidence type="ECO:0000256" key="2">
    <source>
        <dbReference type="ARBA" id="ARBA00023004"/>
    </source>
</evidence>
<dbReference type="EMBL" id="WKPI01000024">
    <property type="protein sequence ID" value="MSC33953.1"/>
    <property type="molecule type" value="Genomic_DNA"/>
</dbReference>
<dbReference type="OrthoDB" id="9813995at2"/>
<dbReference type="AlphaFoldDB" id="A0A6N7S8L4"/>
<dbReference type="PROSITE" id="PS51379">
    <property type="entry name" value="4FE4S_FER_2"/>
    <property type="match status" value="2"/>
</dbReference>
<sequence>MICYFTGTGNSAYVASRIAGQTEQEVLNLFEKIRSQDHTALHSEKPWVIVCPTYAWRIPRILSDWLKQTPLTGSRDLYFVMTCGGSIGNAEVYLKKLCRQKQMNFCGCFPIVMPENYLALFTTPTQDEALECIRKSEPWIDQAAQEIRQEVPFTSIQAEAKDKLNSGIVNVLFYPMMVSAKKFTVTDACIHCGLCAKVCPLNNIQLRQGQPQWGKNCTHCMACICRCPKEAIEYGTHSVGLPRYTCPL</sequence>
<dbReference type="EMBL" id="WKPJ01000022">
    <property type="protein sequence ID" value="MSA90223.1"/>
    <property type="molecule type" value="Genomic_DNA"/>
</dbReference>
<dbReference type="InterPro" id="IPR047964">
    <property type="entry name" value="EFR1-like"/>
</dbReference>
<organism evidence="5 7">
    <name type="scientific">Holdemania massiliensis</name>
    <dbReference type="NCBI Taxonomy" id="1468449"/>
    <lineage>
        <taxon>Bacteria</taxon>
        <taxon>Bacillati</taxon>
        <taxon>Bacillota</taxon>
        <taxon>Erysipelotrichia</taxon>
        <taxon>Erysipelotrichales</taxon>
        <taxon>Erysipelotrichaceae</taxon>
        <taxon>Holdemania</taxon>
    </lineage>
</organism>
<name>A0A6N7S8L4_9FIRM</name>
<evidence type="ECO:0000256" key="3">
    <source>
        <dbReference type="ARBA" id="ARBA00023014"/>
    </source>
</evidence>
<dbReference type="InterPro" id="IPR029039">
    <property type="entry name" value="Flavoprotein-like_sf"/>
</dbReference>
<evidence type="ECO:0000313" key="8">
    <source>
        <dbReference type="Proteomes" id="UP000480929"/>
    </source>
</evidence>
<dbReference type="PROSITE" id="PS00198">
    <property type="entry name" value="4FE4S_FER_1"/>
    <property type="match status" value="1"/>
</dbReference>
<feature type="domain" description="4Fe-4S ferredoxin-type" evidence="4">
    <location>
        <begin position="181"/>
        <end position="209"/>
    </location>
</feature>
<dbReference type="SUPFAM" id="SSF52218">
    <property type="entry name" value="Flavoproteins"/>
    <property type="match status" value="1"/>
</dbReference>
<protein>
    <submittedName>
        <fullName evidence="5">Flavodoxin</fullName>
    </submittedName>
</protein>
<evidence type="ECO:0000313" key="6">
    <source>
        <dbReference type="EMBL" id="MSC33953.1"/>
    </source>
</evidence>
<keyword evidence="1" id="KW-0479">Metal-binding</keyword>
<keyword evidence="3" id="KW-0411">Iron-sulfur</keyword>
<dbReference type="Gene3D" id="3.40.50.360">
    <property type="match status" value="1"/>
</dbReference>
<comment type="caution">
    <text evidence="5">The sequence shown here is derived from an EMBL/GenBank/DDBJ whole genome shotgun (WGS) entry which is preliminary data.</text>
</comment>
<dbReference type="GO" id="GO:0051536">
    <property type="term" value="F:iron-sulfur cluster binding"/>
    <property type="evidence" value="ECO:0007669"/>
    <property type="project" value="UniProtKB-KW"/>
</dbReference>
<evidence type="ECO:0000313" key="5">
    <source>
        <dbReference type="EMBL" id="MSA90223.1"/>
    </source>
</evidence>
<feature type="domain" description="4Fe-4S ferredoxin-type" evidence="4">
    <location>
        <begin position="215"/>
        <end position="237"/>
    </location>
</feature>
<dbReference type="InterPro" id="IPR017896">
    <property type="entry name" value="4Fe4S_Fe-S-bd"/>
</dbReference>
<gene>
    <name evidence="6" type="ORF">GKD88_12565</name>
    <name evidence="5" type="ORF">GKE08_12895</name>
</gene>
<evidence type="ECO:0000256" key="1">
    <source>
        <dbReference type="ARBA" id="ARBA00022723"/>
    </source>
</evidence>
<dbReference type="SUPFAM" id="SSF54862">
    <property type="entry name" value="4Fe-4S ferredoxins"/>
    <property type="match status" value="1"/>
</dbReference>
<dbReference type="RefSeq" id="WP_154239406.1">
    <property type="nucleotide sequence ID" value="NZ_CALJPI010000198.1"/>
</dbReference>